<keyword evidence="2" id="KW-1185">Reference proteome</keyword>
<comment type="caution">
    <text evidence="1">The sequence shown here is derived from an EMBL/GenBank/DDBJ whole genome shotgun (WGS) entry which is preliminary data.</text>
</comment>
<dbReference type="EMBL" id="VILF01000003">
    <property type="protein sequence ID" value="MTJ43833.1"/>
    <property type="molecule type" value="Genomic_DNA"/>
</dbReference>
<keyword evidence="1" id="KW-0255">Endonuclease</keyword>
<dbReference type="Proteomes" id="UP001517388">
    <property type="component" value="Unassembled WGS sequence"/>
</dbReference>
<gene>
    <name evidence="1" type="ORF">FJR39_11790</name>
</gene>
<reference evidence="2" key="1">
    <citation type="journal article" date="2020" name="Toxins">
        <title>Phylogenomic Analysis of Secondary Metabolism in the Toxic Cyanobacterial Genera Anabaena, Dolichospermum and Aphanizomenon.</title>
        <authorList>
            <person name="Oesterholm J."/>
            <person name="Popin R.V."/>
            <person name="Fewer D.P."/>
            <person name="Sivonen K."/>
        </authorList>
    </citation>
    <scope>NUCLEOTIDE SEQUENCE [LARGE SCALE GENOMIC DNA]</scope>
    <source>
        <strain evidence="2">UHCC 0037</strain>
    </source>
</reference>
<organism evidence="1 2">
    <name type="scientific">Dolichospermum flos-aquae UHCC 0037</name>
    <dbReference type="NCBI Taxonomy" id="2590026"/>
    <lineage>
        <taxon>Bacteria</taxon>
        <taxon>Bacillati</taxon>
        <taxon>Cyanobacteriota</taxon>
        <taxon>Cyanophyceae</taxon>
        <taxon>Nostocales</taxon>
        <taxon>Aphanizomenonaceae</taxon>
        <taxon>Dolichospermum</taxon>
    </lineage>
</organism>
<keyword evidence="1" id="KW-0378">Hydrolase</keyword>
<sequence>MTNNAISFSLRQLVIERAQGRCEYCLIHQDFSIYTHEIDHIIAVKHGGQTLSENLALSCLPCNRHKGSDFATLDPNNGEIIRLFNPRLQVWDEHFTLKNAEIIGITDIGQATSRLLMFNTSSRMRSRKSLIDQNLYP</sequence>
<name>A0ACC7S5J4_DOLFA</name>
<evidence type="ECO:0000313" key="1">
    <source>
        <dbReference type="EMBL" id="MTJ43833.1"/>
    </source>
</evidence>
<protein>
    <submittedName>
        <fullName evidence="1">HNH endonuclease</fullName>
    </submittedName>
</protein>
<keyword evidence="1" id="KW-0540">Nuclease</keyword>
<accession>A0ACC7S5J4</accession>
<evidence type="ECO:0000313" key="2">
    <source>
        <dbReference type="Proteomes" id="UP001517388"/>
    </source>
</evidence>
<proteinExistence type="predicted"/>